<feature type="compositionally biased region" description="Basic and acidic residues" evidence="1">
    <location>
        <begin position="57"/>
        <end position="76"/>
    </location>
</feature>
<proteinExistence type="predicted"/>
<feature type="compositionally biased region" description="Polar residues" evidence="1">
    <location>
        <begin position="77"/>
        <end position="90"/>
    </location>
</feature>
<evidence type="ECO:0000313" key="3">
    <source>
        <dbReference type="Proteomes" id="UP001063166"/>
    </source>
</evidence>
<evidence type="ECO:0000313" key="2">
    <source>
        <dbReference type="EMBL" id="GLB34575.1"/>
    </source>
</evidence>
<keyword evidence="3" id="KW-1185">Reference proteome</keyword>
<dbReference type="AlphaFoldDB" id="A0A9P3PEP7"/>
<sequence length="112" mass="12454">MADGSGWTAISNGAGPAFGEFVPYEWEVPSNRLEHRSEVRTSQASTPRLRDDDDEPSAERDRARLSKLQPHSEKNPSHVSIRSSHWSNHRSAAISAHTARYEGTNVLHIHSA</sequence>
<organism evidence="2 3">
    <name type="scientific">Lyophyllum shimeji</name>
    <name type="common">Hon-shimeji</name>
    <name type="synonym">Tricholoma shimeji</name>
    <dbReference type="NCBI Taxonomy" id="47721"/>
    <lineage>
        <taxon>Eukaryota</taxon>
        <taxon>Fungi</taxon>
        <taxon>Dikarya</taxon>
        <taxon>Basidiomycota</taxon>
        <taxon>Agaricomycotina</taxon>
        <taxon>Agaricomycetes</taxon>
        <taxon>Agaricomycetidae</taxon>
        <taxon>Agaricales</taxon>
        <taxon>Tricholomatineae</taxon>
        <taxon>Lyophyllaceae</taxon>
        <taxon>Lyophyllum</taxon>
    </lineage>
</organism>
<reference evidence="2" key="1">
    <citation type="submission" date="2022-07" db="EMBL/GenBank/DDBJ databases">
        <title>The genome of Lyophyllum shimeji provides insight into the initial evolution of ectomycorrhizal fungal genome.</title>
        <authorList>
            <person name="Kobayashi Y."/>
            <person name="Shibata T."/>
            <person name="Hirakawa H."/>
            <person name="Shigenobu S."/>
            <person name="Nishiyama T."/>
            <person name="Yamada A."/>
            <person name="Hasebe M."/>
            <person name="Kawaguchi M."/>
        </authorList>
    </citation>
    <scope>NUCLEOTIDE SEQUENCE</scope>
    <source>
        <strain evidence="2">AT787</strain>
    </source>
</reference>
<gene>
    <name evidence="2" type="ORF">LshimejAT787_0201400</name>
</gene>
<evidence type="ECO:0000256" key="1">
    <source>
        <dbReference type="SAM" id="MobiDB-lite"/>
    </source>
</evidence>
<accession>A0A9P3PEP7</accession>
<comment type="caution">
    <text evidence="2">The sequence shown here is derived from an EMBL/GenBank/DDBJ whole genome shotgun (WGS) entry which is preliminary data.</text>
</comment>
<dbReference type="Proteomes" id="UP001063166">
    <property type="component" value="Unassembled WGS sequence"/>
</dbReference>
<feature type="region of interest" description="Disordered" evidence="1">
    <location>
        <begin position="34"/>
        <end position="112"/>
    </location>
</feature>
<dbReference type="EMBL" id="BRPK01000002">
    <property type="protein sequence ID" value="GLB34575.1"/>
    <property type="molecule type" value="Genomic_DNA"/>
</dbReference>
<name>A0A9P3PEP7_LYOSH</name>
<protein>
    <submittedName>
        <fullName evidence="2">Uncharacterized protein</fullName>
    </submittedName>
</protein>